<keyword evidence="1" id="KW-0813">Transport</keyword>
<dbReference type="GO" id="GO:0043130">
    <property type="term" value="F:ubiquitin binding"/>
    <property type="evidence" value="ECO:0007669"/>
    <property type="project" value="InterPro"/>
</dbReference>
<dbReference type="GO" id="GO:0015031">
    <property type="term" value="P:protein transport"/>
    <property type="evidence" value="ECO:0007669"/>
    <property type="project" value="UniProtKB-KW"/>
</dbReference>
<feature type="domain" description="VHS" evidence="4">
    <location>
        <begin position="20"/>
        <end position="147"/>
    </location>
</feature>
<comment type="caution">
    <text evidence="6">The sequence shown here is derived from an EMBL/GenBank/DDBJ whole genome shotgun (WGS) entry which is preliminary data.</text>
</comment>
<keyword evidence="2" id="KW-0653">Protein transport</keyword>
<dbReference type="PANTHER" id="PTHR47789">
    <property type="entry name" value="LAS SEVENTEEN-BINDING PROTEIN 5"/>
    <property type="match status" value="1"/>
</dbReference>
<organism evidence="6 7">
    <name type="scientific">Rhizopus oryzae</name>
    <name type="common">Mucormycosis agent</name>
    <name type="synonym">Rhizopus arrhizus var. delemar</name>
    <dbReference type="NCBI Taxonomy" id="64495"/>
    <lineage>
        <taxon>Eukaryota</taxon>
        <taxon>Fungi</taxon>
        <taxon>Fungi incertae sedis</taxon>
        <taxon>Mucoromycota</taxon>
        <taxon>Mucoromycotina</taxon>
        <taxon>Mucoromycetes</taxon>
        <taxon>Mucorales</taxon>
        <taxon>Mucorineae</taxon>
        <taxon>Rhizopodaceae</taxon>
        <taxon>Rhizopus</taxon>
    </lineage>
</organism>
<evidence type="ECO:0000256" key="3">
    <source>
        <dbReference type="SAM" id="MobiDB-lite"/>
    </source>
</evidence>
<evidence type="ECO:0000256" key="2">
    <source>
        <dbReference type="ARBA" id="ARBA00022927"/>
    </source>
</evidence>
<accession>A0A9P7BSU3</accession>
<evidence type="ECO:0000259" key="4">
    <source>
        <dbReference type="PROSITE" id="PS50179"/>
    </source>
</evidence>
<dbReference type="InterPro" id="IPR002014">
    <property type="entry name" value="VHS_dom"/>
</dbReference>
<dbReference type="AlphaFoldDB" id="A0A9P7BSU3"/>
<evidence type="ECO:0000313" key="6">
    <source>
        <dbReference type="EMBL" id="KAG1309753.1"/>
    </source>
</evidence>
<dbReference type="PROSITE" id="PS50179">
    <property type="entry name" value="VHS"/>
    <property type="match status" value="1"/>
</dbReference>
<dbReference type="PROSITE" id="PS50909">
    <property type="entry name" value="GAT"/>
    <property type="match status" value="1"/>
</dbReference>
<evidence type="ECO:0000313" key="7">
    <source>
        <dbReference type="Proteomes" id="UP000716291"/>
    </source>
</evidence>
<dbReference type="GO" id="GO:0007034">
    <property type="term" value="P:vacuolar transport"/>
    <property type="evidence" value="ECO:0007669"/>
    <property type="project" value="UniProtKB-ARBA"/>
</dbReference>
<dbReference type="Pfam" id="PF00790">
    <property type="entry name" value="VHS"/>
    <property type="match status" value="1"/>
</dbReference>
<dbReference type="Gene3D" id="1.25.40.90">
    <property type="match status" value="1"/>
</dbReference>
<dbReference type="CDD" id="cd21383">
    <property type="entry name" value="GAT_GGA_Tom1-like"/>
    <property type="match status" value="1"/>
</dbReference>
<dbReference type="InterPro" id="IPR045007">
    <property type="entry name" value="LSB5"/>
</dbReference>
<reference evidence="6" key="1">
    <citation type="journal article" date="2020" name="Microb. Genom.">
        <title>Genetic diversity of clinical and environmental Mucorales isolates obtained from an investigation of mucormycosis cases among solid organ transplant recipients.</title>
        <authorList>
            <person name="Nguyen M.H."/>
            <person name="Kaul D."/>
            <person name="Muto C."/>
            <person name="Cheng S.J."/>
            <person name="Richter R.A."/>
            <person name="Bruno V.M."/>
            <person name="Liu G."/>
            <person name="Beyhan S."/>
            <person name="Sundermann A.J."/>
            <person name="Mounaud S."/>
            <person name="Pasculle A.W."/>
            <person name="Nierman W.C."/>
            <person name="Driscoll E."/>
            <person name="Cumbie R."/>
            <person name="Clancy C.J."/>
            <person name="Dupont C.L."/>
        </authorList>
    </citation>
    <scope>NUCLEOTIDE SEQUENCE</scope>
    <source>
        <strain evidence="6">GL11</strain>
    </source>
</reference>
<dbReference type="OrthoDB" id="10255964at2759"/>
<dbReference type="GO" id="GO:0030479">
    <property type="term" value="C:actin cortical patch"/>
    <property type="evidence" value="ECO:0007669"/>
    <property type="project" value="TreeGrafter"/>
</dbReference>
<dbReference type="EMBL" id="JAANQT010000595">
    <property type="protein sequence ID" value="KAG1309753.1"/>
    <property type="molecule type" value="Genomic_DNA"/>
</dbReference>
<feature type="compositionally biased region" description="Polar residues" evidence="3">
    <location>
        <begin position="260"/>
        <end position="269"/>
    </location>
</feature>
<dbReference type="Pfam" id="PF03127">
    <property type="entry name" value="GAT"/>
    <property type="match status" value="1"/>
</dbReference>
<proteinExistence type="predicted"/>
<dbReference type="GO" id="GO:0007015">
    <property type="term" value="P:actin filament organization"/>
    <property type="evidence" value="ECO:0007669"/>
    <property type="project" value="InterPro"/>
</dbReference>
<dbReference type="SUPFAM" id="SSF89009">
    <property type="entry name" value="GAT-like domain"/>
    <property type="match status" value="1"/>
</dbReference>
<dbReference type="PANTHER" id="PTHR47789:SF2">
    <property type="entry name" value="VHS DOMAIN-CONTAINING PROTEIN"/>
    <property type="match status" value="1"/>
</dbReference>
<dbReference type="InterPro" id="IPR008942">
    <property type="entry name" value="ENTH_VHS"/>
</dbReference>
<dbReference type="InterPro" id="IPR004152">
    <property type="entry name" value="GAT_dom"/>
</dbReference>
<dbReference type="SUPFAM" id="SSF48464">
    <property type="entry name" value="ENTH/VHS domain"/>
    <property type="match status" value="1"/>
</dbReference>
<dbReference type="GO" id="GO:0035091">
    <property type="term" value="F:phosphatidylinositol binding"/>
    <property type="evidence" value="ECO:0007669"/>
    <property type="project" value="InterPro"/>
</dbReference>
<dbReference type="Proteomes" id="UP000716291">
    <property type="component" value="Unassembled WGS sequence"/>
</dbReference>
<gene>
    <name evidence="6" type="ORF">G6F64_005068</name>
</gene>
<dbReference type="GO" id="GO:0006897">
    <property type="term" value="P:endocytosis"/>
    <property type="evidence" value="ECO:0007669"/>
    <property type="project" value="InterPro"/>
</dbReference>
<evidence type="ECO:0008006" key="8">
    <source>
        <dbReference type="Google" id="ProtNLM"/>
    </source>
</evidence>
<dbReference type="GO" id="GO:0051666">
    <property type="term" value="P:actin cortical patch localization"/>
    <property type="evidence" value="ECO:0007669"/>
    <property type="project" value="TreeGrafter"/>
</dbReference>
<dbReference type="CDD" id="cd16980">
    <property type="entry name" value="VHS_Lsb5"/>
    <property type="match status" value="1"/>
</dbReference>
<keyword evidence="7" id="KW-1185">Reference proteome</keyword>
<feature type="domain" description="GAT" evidence="5">
    <location>
        <begin position="118"/>
        <end position="246"/>
    </location>
</feature>
<feature type="compositionally biased region" description="Low complexity" evidence="3">
    <location>
        <begin position="270"/>
        <end position="284"/>
    </location>
</feature>
<feature type="region of interest" description="Disordered" evidence="3">
    <location>
        <begin position="260"/>
        <end position="316"/>
    </location>
</feature>
<evidence type="ECO:0000259" key="5">
    <source>
        <dbReference type="PROSITE" id="PS50909"/>
    </source>
</evidence>
<dbReference type="SMART" id="SM00288">
    <property type="entry name" value="VHS"/>
    <property type="match status" value="1"/>
</dbReference>
<name>A0A9P7BSU3_RHIOR</name>
<protein>
    <recommendedName>
        <fullName evidence="8">VHS domain-containing protein</fullName>
    </recommendedName>
</protein>
<sequence length="316" mass="35895">MFLFSKKVTPTEITTKIDQAVDEQLGELDWNRVFEICQLVNQNELGAKEARKQLQKKLMSSQPRLQVMCLEVLNALIENDPHTMQNQITAKSFGEDLSTLARSRLAKTLDPSVISKLAEYLDTWSSRYLRADKIQGLLKAREEMVQRISQQRPPREQVEKMDVQEVIEIAKNSAQLLSQTLSFTDPTKEDISKNSLIQEFYAKCKHAQTAIQSRLQQTEDPETTSDLLNANNELLGCFKSYDEMIEQQLMHEAQLNSQSLHHRGTTQVEPQQSSSSQPQAQPGPVTDDPFDPFADDYQVSNGSNLPPPLTPQKLHK</sequence>
<dbReference type="InterPro" id="IPR038425">
    <property type="entry name" value="GAT_sf"/>
</dbReference>
<evidence type="ECO:0000256" key="1">
    <source>
        <dbReference type="ARBA" id="ARBA00022448"/>
    </source>
</evidence>
<dbReference type="Gene3D" id="1.20.58.160">
    <property type="match status" value="1"/>
</dbReference>